<protein>
    <submittedName>
        <fullName evidence="1">Uncharacterized protein</fullName>
    </submittedName>
</protein>
<comment type="caution">
    <text evidence="1">The sequence shown here is derived from an EMBL/GenBank/DDBJ whole genome shotgun (WGS) entry which is preliminary data.</text>
</comment>
<gene>
    <name evidence="1" type="ORF">TNIN_203831</name>
    <name evidence="2" type="ORF">TNIN_321781</name>
</gene>
<dbReference type="Proteomes" id="UP000886998">
    <property type="component" value="Unassembled WGS sequence"/>
</dbReference>
<evidence type="ECO:0000313" key="1">
    <source>
        <dbReference type="EMBL" id="GFY54391.1"/>
    </source>
</evidence>
<sequence length="92" mass="10443">MRVKFQKISSFPNAKHPLVSNKVSFDLKKSLELNSGSFLSFVTSQFTSNVCLKEVLPFGQMRTHRRGTRDERNTATWDREVSGTFFAPASLT</sequence>
<evidence type="ECO:0000313" key="3">
    <source>
        <dbReference type="Proteomes" id="UP000886998"/>
    </source>
</evidence>
<accession>A0A8X7C2E5</accession>
<proteinExistence type="predicted"/>
<keyword evidence="3" id="KW-1185">Reference proteome</keyword>
<evidence type="ECO:0000313" key="2">
    <source>
        <dbReference type="EMBL" id="GFY55233.1"/>
    </source>
</evidence>
<name>A0A8X7C2E5_9ARAC</name>
<dbReference type="EMBL" id="BMAV01010269">
    <property type="protein sequence ID" value="GFY55233.1"/>
    <property type="molecule type" value="Genomic_DNA"/>
</dbReference>
<organism evidence="1 3">
    <name type="scientific">Trichonephila inaurata madagascariensis</name>
    <dbReference type="NCBI Taxonomy" id="2747483"/>
    <lineage>
        <taxon>Eukaryota</taxon>
        <taxon>Metazoa</taxon>
        <taxon>Ecdysozoa</taxon>
        <taxon>Arthropoda</taxon>
        <taxon>Chelicerata</taxon>
        <taxon>Arachnida</taxon>
        <taxon>Araneae</taxon>
        <taxon>Araneomorphae</taxon>
        <taxon>Entelegynae</taxon>
        <taxon>Araneoidea</taxon>
        <taxon>Nephilidae</taxon>
        <taxon>Trichonephila</taxon>
        <taxon>Trichonephila inaurata</taxon>
    </lineage>
</organism>
<dbReference type="AlphaFoldDB" id="A0A8X7C2E5"/>
<reference evidence="1" key="1">
    <citation type="submission" date="2020-08" db="EMBL/GenBank/DDBJ databases">
        <title>Multicomponent nature underlies the extraordinary mechanical properties of spider dragline silk.</title>
        <authorList>
            <person name="Kono N."/>
            <person name="Nakamura H."/>
            <person name="Mori M."/>
            <person name="Yoshida Y."/>
            <person name="Ohtoshi R."/>
            <person name="Malay A.D."/>
            <person name="Moran D.A.P."/>
            <person name="Tomita M."/>
            <person name="Numata K."/>
            <person name="Arakawa K."/>
        </authorList>
    </citation>
    <scope>NUCLEOTIDE SEQUENCE</scope>
</reference>
<dbReference type="EMBL" id="BMAV01009842">
    <property type="protein sequence ID" value="GFY54391.1"/>
    <property type="molecule type" value="Genomic_DNA"/>
</dbReference>